<feature type="domain" description="N-acetyltransferase" evidence="6">
    <location>
        <begin position="1"/>
        <end position="143"/>
    </location>
</feature>
<dbReference type="InterPro" id="IPR050680">
    <property type="entry name" value="YpeA/RimI_acetyltransf"/>
</dbReference>
<comment type="caution">
    <text evidence="7">The sequence shown here is derived from an EMBL/GenBank/DDBJ whole genome shotgun (WGS) entry which is preliminary data.</text>
</comment>
<dbReference type="EMBL" id="QYRP01000002">
    <property type="protein sequence ID" value="RJS46247.1"/>
    <property type="molecule type" value="Genomic_DNA"/>
</dbReference>
<dbReference type="SUPFAM" id="SSF55729">
    <property type="entry name" value="Acyl-CoA N-acyltransferases (Nat)"/>
    <property type="match status" value="1"/>
</dbReference>
<comment type="similarity">
    <text evidence="1 5">Belongs to the acetyltransferase family. RimI subfamily.</text>
</comment>
<dbReference type="Gene3D" id="3.40.630.30">
    <property type="match status" value="1"/>
</dbReference>
<dbReference type="AlphaFoldDB" id="A0A3A5HED0"/>
<gene>
    <name evidence="7" type="primary">rimI</name>
    <name evidence="7" type="ORF">D4739_08505</name>
</gene>
<dbReference type="OrthoDB" id="529907at2"/>
<keyword evidence="4" id="KW-0012">Acyltransferase</keyword>
<dbReference type="InterPro" id="IPR000182">
    <property type="entry name" value="GNAT_dom"/>
</dbReference>
<evidence type="ECO:0000256" key="1">
    <source>
        <dbReference type="ARBA" id="ARBA00005395"/>
    </source>
</evidence>
<dbReference type="Pfam" id="PF00583">
    <property type="entry name" value="Acetyltransf_1"/>
    <property type="match status" value="1"/>
</dbReference>
<comment type="function">
    <text evidence="5">Acetylates the N-terminal alanine of ribosomal protein bS18.</text>
</comment>
<protein>
    <recommendedName>
        <fullName evidence="5">[Ribosomal protein bS18]-alanine N-acetyltransferase</fullName>
        <ecNumber evidence="5">2.3.1.266</ecNumber>
    </recommendedName>
</protein>
<keyword evidence="3 7" id="KW-0808">Transferase</keyword>
<name>A0A3A5HED0_9ACTN</name>
<evidence type="ECO:0000256" key="4">
    <source>
        <dbReference type="ARBA" id="ARBA00023315"/>
    </source>
</evidence>
<dbReference type="PANTHER" id="PTHR43420:SF44">
    <property type="entry name" value="ACETYLTRANSFERASE YPEA"/>
    <property type="match status" value="1"/>
</dbReference>
<comment type="subcellular location">
    <subcellularLocation>
        <location evidence="5">Cytoplasm</location>
    </subcellularLocation>
</comment>
<evidence type="ECO:0000313" key="7">
    <source>
        <dbReference type="EMBL" id="RJS46247.1"/>
    </source>
</evidence>
<proteinExistence type="inferred from homology"/>
<dbReference type="PANTHER" id="PTHR43420">
    <property type="entry name" value="ACETYLTRANSFERASE"/>
    <property type="match status" value="1"/>
</dbReference>
<dbReference type="RefSeq" id="WP_120060220.1">
    <property type="nucleotide sequence ID" value="NZ_QYRP01000002.1"/>
</dbReference>
<evidence type="ECO:0000256" key="5">
    <source>
        <dbReference type="RuleBase" id="RU363094"/>
    </source>
</evidence>
<dbReference type="Proteomes" id="UP000276542">
    <property type="component" value="Unassembled WGS sequence"/>
</dbReference>
<evidence type="ECO:0000256" key="2">
    <source>
        <dbReference type="ARBA" id="ARBA00022490"/>
    </source>
</evidence>
<reference evidence="8" key="1">
    <citation type="submission" date="2018-09" db="EMBL/GenBank/DDBJ databases">
        <authorList>
            <person name="Zhu H."/>
        </authorList>
    </citation>
    <scope>NUCLEOTIDE SEQUENCE [LARGE SCALE GENOMIC DNA]</scope>
    <source>
        <strain evidence="8">K1W22B-1</strain>
    </source>
</reference>
<dbReference type="GO" id="GO:0005737">
    <property type="term" value="C:cytoplasm"/>
    <property type="evidence" value="ECO:0007669"/>
    <property type="project" value="UniProtKB-SubCell"/>
</dbReference>
<comment type="catalytic activity">
    <reaction evidence="5">
        <text>N-terminal L-alanyl-[ribosomal protein bS18] + acetyl-CoA = N-terminal N(alpha)-acetyl-L-alanyl-[ribosomal protein bS18] + CoA + H(+)</text>
        <dbReference type="Rhea" id="RHEA:43756"/>
        <dbReference type="Rhea" id="RHEA-COMP:10676"/>
        <dbReference type="Rhea" id="RHEA-COMP:10677"/>
        <dbReference type="ChEBI" id="CHEBI:15378"/>
        <dbReference type="ChEBI" id="CHEBI:57287"/>
        <dbReference type="ChEBI" id="CHEBI:57288"/>
        <dbReference type="ChEBI" id="CHEBI:64718"/>
        <dbReference type="ChEBI" id="CHEBI:83683"/>
        <dbReference type="EC" id="2.3.1.266"/>
    </reaction>
</comment>
<evidence type="ECO:0000313" key="8">
    <source>
        <dbReference type="Proteomes" id="UP000276542"/>
    </source>
</evidence>
<organism evidence="7 8">
    <name type="scientific">Nocardioides cavernaquae</name>
    <dbReference type="NCBI Taxonomy" id="2321396"/>
    <lineage>
        <taxon>Bacteria</taxon>
        <taxon>Bacillati</taxon>
        <taxon>Actinomycetota</taxon>
        <taxon>Actinomycetes</taxon>
        <taxon>Propionibacteriales</taxon>
        <taxon>Nocardioidaceae</taxon>
        <taxon>Nocardioides</taxon>
    </lineage>
</organism>
<dbReference type="InterPro" id="IPR006464">
    <property type="entry name" value="AcTrfase_RimI/Ard1"/>
</dbReference>
<dbReference type="GO" id="GO:0008999">
    <property type="term" value="F:protein-N-terminal-alanine acetyltransferase activity"/>
    <property type="evidence" value="ECO:0007669"/>
    <property type="project" value="UniProtKB-EC"/>
</dbReference>
<keyword evidence="2 5" id="KW-0963">Cytoplasm</keyword>
<sequence length="144" mass="15227">MIRPATAGDAAAIAGLEAALFGVDAWSAEQVSEELTGFGAGFILHAGEELAGYVVTRTIGDVSDLQRIAVDAAYQRGGRASALLREAMRAAAASGAERMLLEVAEDNEAALRFYAQRGFVEIDRRARYYRSGAAAIVMAADLFP</sequence>
<dbReference type="PROSITE" id="PS51186">
    <property type="entry name" value="GNAT"/>
    <property type="match status" value="1"/>
</dbReference>
<dbReference type="NCBIfam" id="TIGR01575">
    <property type="entry name" value="rimI"/>
    <property type="match status" value="1"/>
</dbReference>
<keyword evidence="8" id="KW-1185">Reference proteome</keyword>
<accession>A0A3A5HED0</accession>
<dbReference type="InterPro" id="IPR016181">
    <property type="entry name" value="Acyl_CoA_acyltransferase"/>
</dbReference>
<evidence type="ECO:0000256" key="3">
    <source>
        <dbReference type="ARBA" id="ARBA00022679"/>
    </source>
</evidence>
<evidence type="ECO:0000259" key="6">
    <source>
        <dbReference type="PROSITE" id="PS51186"/>
    </source>
</evidence>
<dbReference type="EC" id="2.3.1.266" evidence="5"/>